<dbReference type="EMBL" id="VOPY01000003">
    <property type="protein sequence ID" value="TXC68185.1"/>
    <property type="molecule type" value="Genomic_DNA"/>
</dbReference>
<dbReference type="Proteomes" id="UP000321129">
    <property type="component" value="Unassembled WGS sequence"/>
</dbReference>
<comment type="caution">
    <text evidence="1">The sequence shown here is derived from an EMBL/GenBank/DDBJ whole genome shotgun (WGS) entry which is preliminary data.</text>
</comment>
<evidence type="ECO:0000313" key="2">
    <source>
        <dbReference type="Proteomes" id="UP000321129"/>
    </source>
</evidence>
<accession>A0A5C6U989</accession>
<keyword evidence="2" id="KW-1185">Reference proteome</keyword>
<dbReference type="AlphaFoldDB" id="A0A5C6U989"/>
<proteinExistence type="predicted"/>
<protein>
    <submittedName>
        <fullName evidence="1">Uncharacterized protein</fullName>
    </submittedName>
</protein>
<evidence type="ECO:0000313" key="1">
    <source>
        <dbReference type="EMBL" id="TXC68185.1"/>
    </source>
</evidence>
<reference evidence="1 2" key="1">
    <citation type="submission" date="2019-08" db="EMBL/GenBank/DDBJ databases">
        <title>Sphingorhabdus soil sp. nov., isolated from arctic soil.</title>
        <authorList>
            <person name="Liu Y."/>
        </authorList>
    </citation>
    <scope>NUCLEOTIDE SEQUENCE [LARGE SCALE GENOMIC DNA]</scope>
    <source>
        <strain evidence="1 2">D-2Q-5-6</strain>
    </source>
</reference>
<dbReference type="RefSeq" id="WP_147123405.1">
    <property type="nucleotide sequence ID" value="NZ_VOPY01000003.1"/>
</dbReference>
<sequence length="89" mass="9632">MTLRQAQGERKNELDEAKLARRAQAAGDAAARRAIDRIAAAIGADYPALTIEREIAALRVSGAALRGLARRDVRLRLPELWLDGEGGAR</sequence>
<name>A0A5C6U989_9SPHN</name>
<gene>
    <name evidence="1" type="ORF">FSZ31_10835</name>
</gene>
<organism evidence="1 2">
    <name type="scientific">Flavisphingopyxis soli</name>
    <dbReference type="NCBI Taxonomy" id="2601267"/>
    <lineage>
        <taxon>Bacteria</taxon>
        <taxon>Pseudomonadati</taxon>
        <taxon>Pseudomonadota</taxon>
        <taxon>Alphaproteobacteria</taxon>
        <taxon>Sphingomonadales</taxon>
        <taxon>Sphingopyxidaceae</taxon>
        <taxon>Flavisphingopyxis</taxon>
    </lineage>
</organism>